<accession>A0A0D2U7U8</accession>
<dbReference type="PANTHER" id="PTHR18829">
    <property type="entry name" value="PROTEIN YAE1 HOMOLOG"/>
    <property type="match status" value="1"/>
</dbReference>
<reference evidence="2" key="1">
    <citation type="submission" date="2011-02" db="EMBL/GenBank/DDBJ databases">
        <title>The Genome Sequence of Capsaspora owczarzaki ATCC 30864.</title>
        <authorList>
            <person name="Russ C."/>
            <person name="Cuomo C."/>
            <person name="Burger G."/>
            <person name="Gray M.W."/>
            <person name="Holland P.W.H."/>
            <person name="King N."/>
            <person name="Lang F.B.F."/>
            <person name="Roger A.J."/>
            <person name="Ruiz-Trillo I."/>
            <person name="Young S.K."/>
            <person name="Zeng Q."/>
            <person name="Gargeya S."/>
            <person name="Alvarado L."/>
            <person name="Berlin A."/>
            <person name="Chapman S.B."/>
            <person name="Chen Z."/>
            <person name="Freedman E."/>
            <person name="Gellesch M."/>
            <person name="Goldberg J."/>
            <person name="Griggs A."/>
            <person name="Gujja S."/>
            <person name="Heilman E."/>
            <person name="Heiman D."/>
            <person name="Howarth C."/>
            <person name="Mehta T."/>
            <person name="Neiman D."/>
            <person name="Pearson M."/>
            <person name="Roberts A."/>
            <person name="Saif S."/>
            <person name="Shea T."/>
            <person name="Shenoy N."/>
            <person name="Sisk P."/>
            <person name="Stolte C."/>
            <person name="Sykes S."/>
            <person name="White J."/>
            <person name="Yandava C."/>
            <person name="Haas B."/>
            <person name="Nusbaum C."/>
            <person name="Birren B."/>
        </authorList>
    </citation>
    <scope>NUCLEOTIDE SEQUENCE</scope>
    <source>
        <strain evidence="2">ATCC 30864</strain>
    </source>
</reference>
<sequence>MRNISEYLILLRSCCQSCLIIVIPNMSCCGGKDADCGGLSSCADLDEKSVAVAKHMSGEVHHDDDDDDDWAEDVDDDSHMVKHERRAFESIHHNTGYREAIQAATERARQEGFDLGFGAGATAGRHWGELRGILELFAARMPAHPRVDEVQSMLARLVAVQDPAVVSRADSASENESGPVRQYAELLRDASGLATALLGPQVLRF</sequence>
<gene>
    <name evidence="1" type="ORF">CAOG_009533</name>
</gene>
<organism evidence="1 2">
    <name type="scientific">Capsaspora owczarzaki (strain ATCC 30864)</name>
    <dbReference type="NCBI Taxonomy" id="595528"/>
    <lineage>
        <taxon>Eukaryota</taxon>
        <taxon>Filasterea</taxon>
        <taxon>Capsaspora</taxon>
    </lineage>
</organism>
<protein>
    <submittedName>
        <fullName evidence="1">Uncharacterized protein</fullName>
    </submittedName>
</protein>
<evidence type="ECO:0000313" key="2">
    <source>
        <dbReference type="Proteomes" id="UP000008743"/>
    </source>
</evidence>
<dbReference type="InterPro" id="IPR038881">
    <property type="entry name" value="Yae1-like"/>
</dbReference>
<dbReference type="EMBL" id="KE346362">
    <property type="protein sequence ID" value="KJE91156.1"/>
    <property type="molecule type" value="Genomic_DNA"/>
</dbReference>
<dbReference type="InParanoid" id="A0A0D2U7U8"/>
<dbReference type="PANTHER" id="PTHR18829:SF0">
    <property type="entry name" value="PROTEIN YAE1 HOMOLOG"/>
    <property type="match status" value="1"/>
</dbReference>
<evidence type="ECO:0000313" key="1">
    <source>
        <dbReference type="EMBL" id="KJE91156.1"/>
    </source>
</evidence>
<dbReference type="OrthoDB" id="20086at2759"/>
<name>A0A0D2U7U8_CAPO3</name>
<dbReference type="Proteomes" id="UP000008743">
    <property type="component" value="Unassembled WGS sequence"/>
</dbReference>
<dbReference type="AlphaFoldDB" id="A0A0D2U7U8"/>
<keyword evidence="2" id="KW-1185">Reference proteome</keyword>
<proteinExistence type="predicted"/>